<dbReference type="OrthoDB" id="444119at2759"/>
<evidence type="ECO:0000256" key="1">
    <source>
        <dbReference type="ARBA" id="ARBA00004141"/>
    </source>
</evidence>
<organism evidence="7 8">
    <name type="scientific">Phytophthora lilii</name>
    <dbReference type="NCBI Taxonomy" id="2077276"/>
    <lineage>
        <taxon>Eukaryota</taxon>
        <taxon>Sar</taxon>
        <taxon>Stramenopiles</taxon>
        <taxon>Oomycota</taxon>
        <taxon>Peronosporomycetes</taxon>
        <taxon>Peronosporales</taxon>
        <taxon>Peronosporaceae</taxon>
        <taxon>Phytophthora</taxon>
    </lineage>
</organism>
<feature type="transmembrane region" description="Helical" evidence="5">
    <location>
        <begin position="268"/>
        <end position="290"/>
    </location>
</feature>
<dbReference type="GO" id="GO:0016020">
    <property type="term" value="C:membrane"/>
    <property type="evidence" value="ECO:0007669"/>
    <property type="project" value="UniProtKB-SubCell"/>
</dbReference>
<feature type="transmembrane region" description="Helical" evidence="5">
    <location>
        <begin position="311"/>
        <end position="338"/>
    </location>
</feature>
<feature type="transmembrane region" description="Helical" evidence="5">
    <location>
        <begin position="486"/>
        <end position="510"/>
    </location>
</feature>
<proteinExistence type="predicted"/>
<sequence>MKKLVPGVMNPSAAGDGFQAKVEADAAMSAGRLEIPMQAAYDSLCSDRKILRAVWRIPMPILYFCAFVSMLFAHIPATSMYEQGYAVSSTLATSGSDTVTTDSTIKFYNIGDISDVFDWLTDTFVPSVFITKDYNGNKLTEDRWGRVAMFNKVLGAVNFQVKRKTMRECVTQPFLANLYPYCYDSSEITTEQRLISFDSDATEAAGKITALKAEGDWLDFSAEELLITIVTYNGELQGYAVTEMQLTFLEGGSVQTSSSTTPALSNPYNASITIAADIVVLVFFLLAVAMQLRRLYRYRRTGIKNLVCGDVWVVIEHASTVVVVVFYVVWFSIVMLMFQKDFRENLASLVVGGKNWASDAEARKRLYAVIDMLKSVAKLTVALRLIATLAIFLLSLRILKRFRFHPRLSILTRTVASALHQFGAFFIVFIVIFVTFAVSGTILFGDRVEEFASLQVSMETCINMLFGNFDYDSIQGLYAPVCMFFYWGYMIVVSLVLLNMMLAIVLDAYAEVSSESYKSSNNLALSRITAIMVWELCRFLHDAARCKTRRNKKDVSAKAVVRDGQTLRLGLEFRELGRDDVIFRGRIRPCLLERGLRAVLEQKGMLSQDSKTTPTHATVPLTSRSLMEMFPLAGIQEAEARATLQHIADGFTLPGTDSQLVKQEMQVTAPHSEFDTLGHLSDDDENDAVVHPVSTEPRLAGPKADDAQISLTSTTNSTNIVENSELQRMAVQLAALERKLDLLLKRSP</sequence>
<evidence type="ECO:0000256" key="5">
    <source>
        <dbReference type="SAM" id="Phobius"/>
    </source>
</evidence>
<reference evidence="7" key="1">
    <citation type="submission" date="2023-04" db="EMBL/GenBank/DDBJ databases">
        <title>Phytophthora lilii NBRC 32176.</title>
        <authorList>
            <person name="Ichikawa N."/>
            <person name="Sato H."/>
            <person name="Tonouchi N."/>
        </authorList>
    </citation>
    <scope>NUCLEOTIDE SEQUENCE</scope>
    <source>
        <strain evidence="7">NBRC 32176</strain>
    </source>
</reference>
<keyword evidence="8" id="KW-1185">Reference proteome</keyword>
<comment type="subcellular location">
    <subcellularLocation>
        <location evidence="1">Membrane</location>
        <topology evidence="1">Multi-pass membrane protein</topology>
    </subcellularLocation>
</comment>
<feature type="transmembrane region" description="Helical" evidence="5">
    <location>
        <begin position="419"/>
        <end position="444"/>
    </location>
</feature>
<keyword evidence="4 5" id="KW-0472">Membrane</keyword>
<dbReference type="Pfam" id="PF08016">
    <property type="entry name" value="PKD_channel"/>
    <property type="match status" value="1"/>
</dbReference>
<evidence type="ECO:0000256" key="3">
    <source>
        <dbReference type="ARBA" id="ARBA00022989"/>
    </source>
</evidence>
<evidence type="ECO:0000259" key="6">
    <source>
        <dbReference type="Pfam" id="PF08016"/>
    </source>
</evidence>
<name>A0A9W6WNR4_9STRA</name>
<evidence type="ECO:0000256" key="4">
    <source>
        <dbReference type="ARBA" id="ARBA00023136"/>
    </source>
</evidence>
<keyword evidence="3 5" id="KW-1133">Transmembrane helix</keyword>
<feature type="transmembrane region" description="Helical" evidence="5">
    <location>
        <begin position="53"/>
        <end position="73"/>
    </location>
</feature>
<gene>
    <name evidence="7" type="ORF">Plil01_000224900</name>
</gene>
<comment type="caution">
    <text evidence="7">The sequence shown here is derived from an EMBL/GenBank/DDBJ whole genome shotgun (WGS) entry which is preliminary data.</text>
</comment>
<evidence type="ECO:0000313" key="8">
    <source>
        <dbReference type="Proteomes" id="UP001165083"/>
    </source>
</evidence>
<dbReference type="PANTHER" id="PTHR10877">
    <property type="entry name" value="POLYCYSTIN FAMILY MEMBER"/>
    <property type="match status" value="1"/>
</dbReference>
<feature type="transmembrane region" description="Helical" evidence="5">
    <location>
        <begin position="381"/>
        <end position="399"/>
    </location>
</feature>
<feature type="domain" description="Polycystin cation channel PKD1/PKD2" evidence="6">
    <location>
        <begin position="274"/>
        <end position="512"/>
    </location>
</feature>
<dbReference type="InterPro" id="IPR013122">
    <property type="entry name" value="PKD1_2_channel"/>
</dbReference>
<dbReference type="EMBL" id="BSXW01000078">
    <property type="protein sequence ID" value="GMF11557.1"/>
    <property type="molecule type" value="Genomic_DNA"/>
</dbReference>
<dbReference type="AlphaFoldDB" id="A0A9W6WNR4"/>
<dbReference type="Proteomes" id="UP001165083">
    <property type="component" value="Unassembled WGS sequence"/>
</dbReference>
<evidence type="ECO:0000256" key="2">
    <source>
        <dbReference type="ARBA" id="ARBA00022692"/>
    </source>
</evidence>
<protein>
    <submittedName>
        <fullName evidence="7">Unnamed protein product</fullName>
    </submittedName>
</protein>
<dbReference type="Gene3D" id="1.10.287.70">
    <property type="match status" value="1"/>
</dbReference>
<dbReference type="PANTHER" id="PTHR10877:SF183">
    <property type="entry name" value="AT14535P-RELATED"/>
    <property type="match status" value="1"/>
</dbReference>
<accession>A0A9W6WNR4</accession>
<evidence type="ECO:0000313" key="7">
    <source>
        <dbReference type="EMBL" id="GMF11557.1"/>
    </source>
</evidence>
<dbReference type="InterPro" id="IPR051223">
    <property type="entry name" value="Polycystin"/>
</dbReference>
<keyword evidence="2 5" id="KW-0812">Transmembrane</keyword>